<dbReference type="OrthoDB" id="2816127at2759"/>
<dbReference type="AlphaFoldDB" id="A0A1C7LR61"/>
<keyword evidence="2" id="KW-0472">Membrane</keyword>
<keyword evidence="2" id="KW-0812">Transmembrane</keyword>
<name>A0A1C7LR61_GRIFR</name>
<dbReference type="Proteomes" id="UP000092993">
    <property type="component" value="Unassembled WGS sequence"/>
</dbReference>
<evidence type="ECO:0000313" key="4">
    <source>
        <dbReference type="EMBL" id="OBZ66676.1"/>
    </source>
</evidence>
<dbReference type="EMBL" id="LUGG01000027">
    <property type="protein sequence ID" value="OBZ66676.1"/>
    <property type="molecule type" value="Genomic_DNA"/>
</dbReference>
<proteinExistence type="predicted"/>
<evidence type="ECO:0000256" key="2">
    <source>
        <dbReference type="SAM" id="Phobius"/>
    </source>
</evidence>
<keyword evidence="5" id="KW-1185">Reference proteome</keyword>
<gene>
    <name evidence="4" type="ORF">A0H81_13106</name>
</gene>
<feature type="compositionally biased region" description="Polar residues" evidence="1">
    <location>
        <begin position="32"/>
        <end position="49"/>
    </location>
</feature>
<feature type="transmembrane region" description="Helical" evidence="2">
    <location>
        <begin position="222"/>
        <end position="251"/>
    </location>
</feature>
<sequence>MSASVEAASSSNVTDRVEEGSMLVSAPPPSEASLQLLPNNDPLLTSDETAQNRHSQDGDNVERLKHEDLTSPTKTREDIFVQTLPKHEWKEEIDTLLVFAGLFSAVLTAFNIQSYVLLQANSADTSNLLLAQISAQLNSFVVNNAFINSTQPLLSTAPAFRPSVYAVVINALWFSSLIFSLAAAFIGILVKQWLNRYTRGISIVSREAARVRQFRHDALMKYGVINIMALLPVLLQIALILFLAGLLVLVWSLHRVVAAIATALVGMLLVFLVITTILPTIAADCPYQSPQAWGLLVMMQTLRFIFRGTIMVVTSYLSSTKLLEEFGPYAVLFRRISQSWRTRERSLIRKSQSALDWHVLAAADAVTIDDGFLKSSIRPCIADIQVDVPAATTYFYNILQGRMDAASESPLWHLTVVETESNRSLVELALEIFFKASYEQKPMTKLKSYIKHQAQYASDDVLIGLCGQISLREQDDKARNVLFQTLFDLFQTDTSCITPRHRAGRDGIKAVVSLIPRILEEGHFVRYLHVCNVMSNLAVNSDSGDDKGLLRAAFTTFIRVLADPKIKIDPVDLVLHLSIILSNVETMTCSTSSAIIFSIDAINTLDGIAQKASYCTVAQSDWELFLRSGLKLRHTIRILRERATRPAPGGWSAEGLLGRFPKDNSRPSSPRDRGWRIVRSPTHALQRLRKGSARRKDGIARTKVTAVGRDALKYPQLTVRPMDGDQETRKSSCSKTMLN</sequence>
<protein>
    <recommendedName>
        <fullName evidence="3">DUF6535 domain-containing protein</fullName>
    </recommendedName>
</protein>
<feature type="transmembrane region" description="Helical" evidence="2">
    <location>
        <begin position="257"/>
        <end position="281"/>
    </location>
</feature>
<feature type="transmembrane region" description="Helical" evidence="2">
    <location>
        <begin position="96"/>
        <end position="118"/>
    </location>
</feature>
<feature type="transmembrane region" description="Helical" evidence="2">
    <location>
        <begin position="164"/>
        <end position="190"/>
    </location>
</feature>
<feature type="compositionally biased region" description="Low complexity" evidence="1">
    <location>
        <begin position="1"/>
        <end position="11"/>
    </location>
</feature>
<comment type="caution">
    <text evidence="4">The sequence shown here is derived from an EMBL/GenBank/DDBJ whole genome shotgun (WGS) entry which is preliminary data.</text>
</comment>
<feature type="region of interest" description="Disordered" evidence="1">
    <location>
        <begin position="654"/>
        <end position="677"/>
    </location>
</feature>
<keyword evidence="2" id="KW-1133">Transmembrane helix</keyword>
<feature type="region of interest" description="Disordered" evidence="1">
    <location>
        <begin position="719"/>
        <end position="739"/>
    </location>
</feature>
<reference evidence="4 5" key="1">
    <citation type="submission" date="2016-03" db="EMBL/GenBank/DDBJ databases">
        <title>Whole genome sequencing of Grifola frondosa 9006-11.</title>
        <authorList>
            <person name="Min B."/>
            <person name="Park H."/>
            <person name="Kim J.-G."/>
            <person name="Cho H."/>
            <person name="Oh Y.-L."/>
            <person name="Kong W.-S."/>
            <person name="Choi I.-G."/>
        </authorList>
    </citation>
    <scope>NUCLEOTIDE SEQUENCE [LARGE SCALE GENOMIC DNA]</scope>
    <source>
        <strain evidence="4 5">9006-11</strain>
    </source>
</reference>
<evidence type="ECO:0000259" key="3">
    <source>
        <dbReference type="Pfam" id="PF20153"/>
    </source>
</evidence>
<evidence type="ECO:0000256" key="1">
    <source>
        <dbReference type="SAM" id="MobiDB-lite"/>
    </source>
</evidence>
<evidence type="ECO:0000313" key="5">
    <source>
        <dbReference type="Proteomes" id="UP000092993"/>
    </source>
</evidence>
<feature type="compositionally biased region" description="Basic and acidic residues" evidence="1">
    <location>
        <begin position="660"/>
        <end position="675"/>
    </location>
</feature>
<accession>A0A1C7LR61</accession>
<feature type="compositionally biased region" description="Basic and acidic residues" evidence="1">
    <location>
        <begin position="50"/>
        <end position="70"/>
    </location>
</feature>
<dbReference type="Pfam" id="PF20153">
    <property type="entry name" value="DUF6535"/>
    <property type="match status" value="1"/>
</dbReference>
<dbReference type="InterPro" id="IPR045338">
    <property type="entry name" value="DUF6535"/>
</dbReference>
<dbReference type="STRING" id="5627.A0A1C7LR61"/>
<organism evidence="4 5">
    <name type="scientific">Grifola frondosa</name>
    <name type="common">Maitake</name>
    <name type="synonym">Polyporus frondosus</name>
    <dbReference type="NCBI Taxonomy" id="5627"/>
    <lineage>
        <taxon>Eukaryota</taxon>
        <taxon>Fungi</taxon>
        <taxon>Dikarya</taxon>
        <taxon>Basidiomycota</taxon>
        <taxon>Agaricomycotina</taxon>
        <taxon>Agaricomycetes</taxon>
        <taxon>Polyporales</taxon>
        <taxon>Grifolaceae</taxon>
        <taxon>Grifola</taxon>
    </lineage>
</organism>
<feature type="region of interest" description="Disordered" evidence="1">
    <location>
        <begin position="1"/>
        <end position="70"/>
    </location>
</feature>
<feature type="domain" description="DUF6535" evidence="3">
    <location>
        <begin position="87"/>
        <end position="252"/>
    </location>
</feature>